<sequence length="304" mass="33304">MRKWKVGSISLGTLLVAAGVTLLASEIFGRDAAFNAVKWWPLVPIVLGAEVLLYSFLNKGEPVDFDFFSILVICFAGLFTLGLYGLWETGIIPAINQTISSQNFVLAAEPEKMQIDGTVAKIIIEGPACELTLRPVSEKAVTVFGSASVVADSRERAEELLSASDVVFDRSGEILRISFDTPRRHKSFGFYAEMTSYTLHVPENIDVEVINRGSLKIRLDKINSNWLIENSGHVDVIVKDSADVKVKAMVDSKYLLGGNTDWKVIGESEKDTFLQKSLFGEVIFGKGEHTVNVIGGKVTVNSVE</sequence>
<dbReference type="RefSeq" id="WP_013276934.1">
    <property type="nucleotide sequence ID" value="NC_014377.1"/>
</dbReference>
<dbReference type="eggNOG" id="COG3595">
    <property type="taxonomic scope" value="Bacteria"/>
</dbReference>
<keyword evidence="1" id="KW-0812">Transmembrane</keyword>
<dbReference type="HOGENOM" id="CLU_078433_0_0_9"/>
<organism evidence="2 3">
    <name type="scientific">Thermosediminibacter oceani (strain ATCC BAA-1034 / DSM 16646 / JW/IW-1228P)</name>
    <dbReference type="NCBI Taxonomy" id="555079"/>
    <lineage>
        <taxon>Bacteria</taxon>
        <taxon>Bacillati</taxon>
        <taxon>Bacillota</taxon>
        <taxon>Clostridia</taxon>
        <taxon>Thermosediminibacterales</taxon>
        <taxon>Thermosediminibacteraceae</taxon>
        <taxon>Thermosediminibacter</taxon>
    </lineage>
</organism>
<accession>D9S147</accession>
<keyword evidence="1" id="KW-1133">Transmembrane helix</keyword>
<dbReference type="OrthoDB" id="1707123at2"/>
<evidence type="ECO:0008006" key="4">
    <source>
        <dbReference type="Google" id="ProtNLM"/>
    </source>
</evidence>
<evidence type="ECO:0000313" key="3">
    <source>
        <dbReference type="Proteomes" id="UP000000272"/>
    </source>
</evidence>
<reference evidence="2 3" key="1">
    <citation type="journal article" date="2010" name="Stand. Genomic Sci.">
        <title>Complete genome sequence of Thermosediminibacter oceani type strain (JW/IW-1228P).</title>
        <authorList>
            <person name="Pitluck S."/>
            <person name="Yasawong M."/>
            <person name="Munk C."/>
            <person name="Nolan M."/>
            <person name="Lapidus A."/>
            <person name="Lucas S."/>
            <person name="Glavina Del Rio T."/>
            <person name="Tice H."/>
            <person name="Cheng J.F."/>
            <person name="Bruce D."/>
            <person name="Detter C."/>
            <person name="Tapia R."/>
            <person name="Han C."/>
            <person name="Goodwin L."/>
            <person name="Liolios K."/>
            <person name="Ivanova N."/>
            <person name="Mavromatis K."/>
            <person name="Mikhailova N."/>
            <person name="Pati A."/>
            <person name="Chen A."/>
            <person name="Palaniappan K."/>
            <person name="Land M."/>
            <person name="Hauser L."/>
            <person name="Chang Y.J."/>
            <person name="Jeffries C.D."/>
            <person name="Rohde M."/>
            <person name="Spring S."/>
            <person name="Sikorski J."/>
            <person name="Goker M."/>
            <person name="Woyke T."/>
            <person name="Bristow J."/>
            <person name="Eisen J.A."/>
            <person name="Markowitz V."/>
            <person name="Hugenholtz P."/>
            <person name="Kyrpides N.C."/>
            <person name="Klenk H.P."/>
        </authorList>
    </citation>
    <scope>NUCLEOTIDE SEQUENCE [LARGE SCALE GENOMIC DNA]</scope>
    <source>
        <strain evidence="3">ATCC BAA-1034 / DSM 16646 / JW/IW-1228P</strain>
    </source>
</reference>
<dbReference type="AlphaFoldDB" id="D9S147"/>
<dbReference type="Proteomes" id="UP000000272">
    <property type="component" value="Chromosome"/>
</dbReference>
<dbReference type="EMBL" id="CP002131">
    <property type="protein sequence ID" value="ADL08926.1"/>
    <property type="molecule type" value="Genomic_DNA"/>
</dbReference>
<dbReference type="KEGG" id="toc:Toce_2214"/>
<dbReference type="STRING" id="555079.Toce_2214"/>
<name>D9S147_THEOJ</name>
<evidence type="ECO:0000313" key="2">
    <source>
        <dbReference type="EMBL" id="ADL08926.1"/>
    </source>
</evidence>
<evidence type="ECO:0000256" key="1">
    <source>
        <dbReference type="SAM" id="Phobius"/>
    </source>
</evidence>
<feature type="transmembrane region" description="Helical" evidence="1">
    <location>
        <begin position="39"/>
        <end position="56"/>
    </location>
</feature>
<gene>
    <name evidence="2" type="ordered locus">Toce_2214</name>
</gene>
<proteinExistence type="predicted"/>
<feature type="transmembrane region" description="Helical" evidence="1">
    <location>
        <begin position="68"/>
        <end position="87"/>
    </location>
</feature>
<protein>
    <recommendedName>
        <fullName evidence="4">DUF5668 domain-containing protein</fullName>
    </recommendedName>
</protein>
<keyword evidence="3" id="KW-1185">Reference proteome</keyword>
<keyword evidence="1" id="KW-0472">Membrane</keyword>